<evidence type="ECO:0000256" key="1">
    <source>
        <dbReference type="SAM" id="Coils"/>
    </source>
</evidence>
<feature type="coiled-coil region" evidence="1">
    <location>
        <begin position="39"/>
        <end position="117"/>
    </location>
</feature>
<reference evidence="2 3" key="1">
    <citation type="submission" date="2018-06" db="EMBL/GenBank/DDBJ databases">
        <authorList>
            <consortium name="Pathogen Informatics"/>
            <person name="Doyle S."/>
        </authorList>
    </citation>
    <scope>NUCLEOTIDE SEQUENCE [LARGE SCALE GENOMIC DNA]</scope>
    <source>
        <strain evidence="2 3">NCTC12410</strain>
    </source>
</reference>
<feature type="coiled-coil region" evidence="1">
    <location>
        <begin position="160"/>
        <end position="187"/>
    </location>
</feature>
<proteinExistence type="predicted"/>
<name>A0A377J6H6_9HELI</name>
<organism evidence="2 3">
    <name type="scientific">Helicobacter canis</name>
    <dbReference type="NCBI Taxonomy" id="29419"/>
    <lineage>
        <taxon>Bacteria</taxon>
        <taxon>Pseudomonadati</taxon>
        <taxon>Campylobacterota</taxon>
        <taxon>Epsilonproteobacteria</taxon>
        <taxon>Campylobacterales</taxon>
        <taxon>Helicobacteraceae</taxon>
        <taxon>Helicobacter</taxon>
    </lineage>
</organism>
<dbReference type="OrthoDB" id="5324058at2"/>
<keyword evidence="1" id="KW-0175">Coiled coil</keyword>
<gene>
    <name evidence="2" type="ORF">NCTC12410_01736</name>
</gene>
<accession>A0A377J6H6</accession>
<protein>
    <submittedName>
        <fullName evidence="2">Uncharacterized protein</fullName>
    </submittedName>
</protein>
<evidence type="ECO:0000313" key="3">
    <source>
        <dbReference type="Proteomes" id="UP000254841"/>
    </source>
</evidence>
<dbReference type="RefSeq" id="WP_115012095.1">
    <property type="nucleotide sequence ID" value="NZ_UGHV01000001.1"/>
</dbReference>
<evidence type="ECO:0000313" key="2">
    <source>
        <dbReference type="EMBL" id="STO97895.1"/>
    </source>
</evidence>
<sequence length="240" mass="27536">MDTPLTKDLLKDLVKHADELTLEQIKESWELAGVIIDKADSLQKELQSYKDEILSSQATLKDLRAKESALKEQIQELESKKRNASNELAKLHDEISVQKIINQAKKAKLELQESRKQILPGSLKSVQIYLKDGSIAKAKPAQKIFSEDVYKKYRVAFKENRTLKIHISSLELENKRLQIELRDFYSDLALEGMGALESKATQEQQLPLDSKDIIATEEDLSDFKKMLQDHKRKKSKPPKH</sequence>
<dbReference type="EMBL" id="UGHV01000001">
    <property type="protein sequence ID" value="STO97895.1"/>
    <property type="molecule type" value="Genomic_DNA"/>
</dbReference>
<dbReference type="AlphaFoldDB" id="A0A377J6H6"/>
<dbReference type="Proteomes" id="UP000254841">
    <property type="component" value="Unassembled WGS sequence"/>
</dbReference>
<dbReference type="InterPro" id="IPR047781">
    <property type="entry name" value="Mua"/>
</dbReference>
<dbReference type="NCBIfam" id="NF040738">
    <property type="entry name" value="nickel_Mua"/>
    <property type="match status" value="1"/>
</dbReference>